<evidence type="ECO:0000256" key="4">
    <source>
        <dbReference type="ARBA" id="ARBA00022723"/>
    </source>
</evidence>
<dbReference type="Pfam" id="PF00067">
    <property type="entry name" value="p450"/>
    <property type="match status" value="1"/>
</dbReference>
<dbReference type="SUPFAM" id="SSF48264">
    <property type="entry name" value="Cytochrome P450"/>
    <property type="match status" value="1"/>
</dbReference>
<reference evidence="8" key="1">
    <citation type="submission" date="2023-10" db="EMBL/GenBank/DDBJ databases">
        <title>Genome assembly of Pristionchus species.</title>
        <authorList>
            <person name="Yoshida K."/>
            <person name="Sommer R.J."/>
        </authorList>
    </citation>
    <scope>NUCLEOTIDE SEQUENCE</scope>
    <source>
        <strain evidence="8">RS0144</strain>
    </source>
</reference>
<name>A0AAV5T477_9BILA</name>
<accession>A0AAV5T477</accession>
<sequence length="235" mass="27241">YYVHDSQYWTRRGITQVPGKLFLGVCQQVLKKSVPRILILKEWTKKYGKTYGFKEGAFNVLVTSDVDIINEVFVKQFDNFNGRKPAVLGPDPDRDKQVHLFQARGSRWKRLRALSVPTFSIASLKKIRHIVEDSASSMVEMMEKRHGSAFNIHQFFCEFTINTISKLVLGQKETMLFNNPRTHIVQSMMLRDFDNPIVHSAFTFPFLVPIIRGILNRVSVAIRTVRCDHLLPMIW</sequence>
<comment type="cofactor">
    <cofactor evidence="1">
        <name>heme</name>
        <dbReference type="ChEBI" id="CHEBI:30413"/>
    </cofactor>
</comment>
<dbReference type="GO" id="GO:0016705">
    <property type="term" value="F:oxidoreductase activity, acting on paired donors, with incorporation or reduction of molecular oxygen"/>
    <property type="evidence" value="ECO:0007669"/>
    <property type="project" value="InterPro"/>
</dbReference>
<keyword evidence="4" id="KW-0479">Metal-binding</keyword>
<proteinExistence type="inferred from homology"/>
<comment type="caution">
    <text evidence="8">The sequence shown here is derived from an EMBL/GenBank/DDBJ whole genome shotgun (WGS) entry which is preliminary data.</text>
</comment>
<keyword evidence="6" id="KW-0408">Iron</keyword>
<evidence type="ECO:0000313" key="9">
    <source>
        <dbReference type="Proteomes" id="UP001432027"/>
    </source>
</evidence>
<evidence type="ECO:0000256" key="2">
    <source>
        <dbReference type="ARBA" id="ARBA00010617"/>
    </source>
</evidence>
<dbReference type="GO" id="GO:0004497">
    <property type="term" value="F:monooxygenase activity"/>
    <property type="evidence" value="ECO:0007669"/>
    <property type="project" value="UniProtKB-KW"/>
</dbReference>
<dbReference type="GO" id="GO:0005506">
    <property type="term" value="F:iron ion binding"/>
    <property type="evidence" value="ECO:0007669"/>
    <property type="project" value="InterPro"/>
</dbReference>
<dbReference type="EMBL" id="BTSX01000003">
    <property type="protein sequence ID" value="GMS89767.1"/>
    <property type="molecule type" value="Genomic_DNA"/>
</dbReference>
<evidence type="ECO:0000313" key="8">
    <source>
        <dbReference type="EMBL" id="GMS89767.1"/>
    </source>
</evidence>
<dbReference type="InterPro" id="IPR036396">
    <property type="entry name" value="Cyt_P450_sf"/>
</dbReference>
<dbReference type="PANTHER" id="PTHR24292">
    <property type="entry name" value="CYTOCHROME P450"/>
    <property type="match status" value="1"/>
</dbReference>
<dbReference type="GO" id="GO:0020037">
    <property type="term" value="F:heme binding"/>
    <property type="evidence" value="ECO:0007669"/>
    <property type="project" value="InterPro"/>
</dbReference>
<keyword evidence="7" id="KW-0503">Monooxygenase</keyword>
<dbReference type="Proteomes" id="UP001432027">
    <property type="component" value="Unassembled WGS sequence"/>
</dbReference>
<keyword evidence="3" id="KW-0349">Heme</keyword>
<evidence type="ECO:0000256" key="5">
    <source>
        <dbReference type="ARBA" id="ARBA00023002"/>
    </source>
</evidence>
<dbReference type="PANTHER" id="PTHR24292:SF102">
    <property type="entry name" value="CYTOCHROME P450 FAMILY-RELATED"/>
    <property type="match status" value="1"/>
</dbReference>
<keyword evidence="9" id="KW-1185">Reference proteome</keyword>
<comment type="similarity">
    <text evidence="2">Belongs to the cytochrome P450 family.</text>
</comment>
<evidence type="ECO:0008006" key="10">
    <source>
        <dbReference type="Google" id="ProtNLM"/>
    </source>
</evidence>
<organism evidence="8 9">
    <name type="scientific">Pristionchus entomophagus</name>
    <dbReference type="NCBI Taxonomy" id="358040"/>
    <lineage>
        <taxon>Eukaryota</taxon>
        <taxon>Metazoa</taxon>
        <taxon>Ecdysozoa</taxon>
        <taxon>Nematoda</taxon>
        <taxon>Chromadorea</taxon>
        <taxon>Rhabditida</taxon>
        <taxon>Rhabditina</taxon>
        <taxon>Diplogasteromorpha</taxon>
        <taxon>Diplogasteroidea</taxon>
        <taxon>Neodiplogasteridae</taxon>
        <taxon>Pristionchus</taxon>
    </lineage>
</organism>
<evidence type="ECO:0000256" key="3">
    <source>
        <dbReference type="ARBA" id="ARBA00022617"/>
    </source>
</evidence>
<evidence type="ECO:0000256" key="7">
    <source>
        <dbReference type="ARBA" id="ARBA00023033"/>
    </source>
</evidence>
<gene>
    <name evidence="8" type="ORF">PENTCL1PPCAC_11942</name>
</gene>
<protein>
    <recommendedName>
        <fullName evidence="10">Cytochrome P450</fullName>
    </recommendedName>
</protein>
<feature type="non-terminal residue" evidence="8">
    <location>
        <position position="1"/>
    </location>
</feature>
<keyword evidence="5" id="KW-0560">Oxidoreductase</keyword>
<evidence type="ECO:0000256" key="1">
    <source>
        <dbReference type="ARBA" id="ARBA00001971"/>
    </source>
</evidence>
<dbReference type="AlphaFoldDB" id="A0AAV5T477"/>
<evidence type="ECO:0000256" key="6">
    <source>
        <dbReference type="ARBA" id="ARBA00023004"/>
    </source>
</evidence>
<dbReference type="InterPro" id="IPR001128">
    <property type="entry name" value="Cyt_P450"/>
</dbReference>
<dbReference type="InterPro" id="IPR050476">
    <property type="entry name" value="Insect_CytP450_Detox"/>
</dbReference>
<dbReference type="Gene3D" id="1.10.630.10">
    <property type="entry name" value="Cytochrome P450"/>
    <property type="match status" value="1"/>
</dbReference>